<dbReference type="GO" id="GO:0045259">
    <property type="term" value="C:proton-transporting ATP synthase complex"/>
    <property type="evidence" value="ECO:0007669"/>
    <property type="project" value="UniProtKB-KW"/>
</dbReference>
<evidence type="ECO:0000256" key="8">
    <source>
        <dbReference type="ARBA" id="ARBA00023065"/>
    </source>
</evidence>
<keyword evidence="11" id="KW-0066">ATP synthesis</keyword>
<dbReference type="InterPro" id="IPR001421">
    <property type="entry name" value="ATP8_metazoa"/>
</dbReference>
<dbReference type="GO" id="GO:0031966">
    <property type="term" value="C:mitochondrial membrane"/>
    <property type="evidence" value="ECO:0007669"/>
    <property type="project" value="UniProtKB-SubCell"/>
</dbReference>
<dbReference type="RefSeq" id="YP_514753.1">
    <property type="nucleotide sequence ID" value="NC_007892.1"/>
</dbReference>
<evidence type="ECO:0000313" key="17">
    <source>
        <dbReference type="EMBL" id="BAF74013.1"/>
    </source>
</evidence>
<evidence type="ECO:0000256" key="2">
    <source>
        <dbReference type="ARBA" id="ARBA00008892"/>
    </source>
</evidence>
<evidence type="ECO:0000256" key="6">
    <source>
        <dbReference type="ARBA" id="ARBA00022781"/>
    </source>
</evidence>
<evidence type="ECO:0000256" key="14">
    <source>
        <dbReference type="RuleBase" id="RU003661"/>
    </source>
</evidence>
<dbReference type="PANTHER" id="PTHR39937:SF1">
    <property type="entry name" value="ATP SYNTHASE PROTEIN 8"/>
    <property type="match status" value="1"/>
</dbReference>
<dbReference type="GeneID" id="3952857"/>
<dbReference type="AlphaFoldDB" id="Q2A0D9"/>
<protein>
    <recommendedName>
        <fullName evidence="14">ATP synthase complex subunit 8</fullName>
    </recommendedName>
</protein>
<accession>Q2A0D9</accession>
<evidence type="ECO:0000256" key="7">
    <source>
        <dbReference type="ARBA" id="ARBA00022989"/>
    </source>
</evidence>
<evidence type="ECO:0000313" key="16">
    <source>
        <dbReference type="EMBL" id="BAE79998.1"/>
    </source>
</evidence>
<keyword evidence="10 15" id="KW-0472">Membrane</keyword>
<sequence length="55" mass="6487">MPQLNPAPWFLILMFSWLVFVTIIPPKVLKHTFPNDPALMSTETPTPNHWNWPWS</sequence>
<evidence type="ECO:0000256" key="13">
    <source>
        <dbReference type="ARBA" id="ARBA00064647"/>
    </source>
</evidence>
<evidence type="ECO:0000256" key="12">
    <source>
        <dbReference type="ARBA" id="ARBA00053067"/>
    </source>
</evidence>
<reference evidence="16" key="1">
    <citation type="journal article" date="2005" name="Mol. Phylogenet. Evol.">
        <title>Molecular systematics of the gonorynchiform fishes (Teleostei) based on whole mitogenome sequences: implications for higher-level relationships within the Otocephala.</title>
        <authorList>
            <person name="Lavoue S."/>
            <person name="Miya M."/>
            <person name="Inoue J.G."/>
            <person name="Saitoh K."/>
            <person name="Ishiguro N.B."/>
            <person name="Nishida M."/>
        </authorList>
    </citation>
    <scope>NUCLEOTIDE SEQUENCE</scope>
</reference>
<name>Q2A0D9_9TELE</name>
<comment type="subunit">
    <text evidence="13">Component of the ATP synthase complex composed at least of ATP5F1A/subunit alpha, ATP5F1B/subunit beta, ATP5MC1/subunit c (homooctomer), MT-ATP6/subunit a, MT-ATP8/subunit 8, ATP5ME/subunit e, ATP5MF/subunit f, ATP5MG/subunit g, ATP5MK/subunit k, ATP5MJ/subunit j, ATP5F1C/subunit gamma, ATP5F1D/subunit delta, ATP5F1E/subunit epsilon, ATP5PF/subunit F6, ATP5PB/subunit b, ATP5PD/subunit d, ATP5PO/subunit OSCP. ATP synthase complex consists of a soluble F(1) head domain (subunits alpha(3) and beta(3)) - the catalytic core - and a membrane F(0) domain - the membrane proton channel (subunits c, a, 8, e, f, g, k and j). These two domains are linked by a central stalk (subunits gamma, delta, and epsilon) rotating inside the F1 region and a stationary peripheral stalk (subunits F6, b, d, and OSCP).</text>
</comment>
<keyword evidence="7 15" id="KW-1133">Transmembrane helix</keyword>
<dbReference type="Pfam" id="PF00895">
    <property type="entry name" value="ATP-synt_8"/>
    <property type="match status" value="1"/>
</dbReference>
<dbReference type="CTD" id="4509"/>
<keyword evidence="5 14" id="KW-0812">Transmembrane</keyword>
<keyword evidence="6 14" id="KW-0375">Hydrogen ion transport</keyword>
<feature type="transmembrane region" description="Helical" evidence="15">
    <location>
        <begin position="6"/>
        <end position="24"/>
    </location>
</feature>
<evidence type="ECO:0000256" key="15">
    <source>
        <dbReference type="SAM" id="Phobius"/>
    </source>
</evidence>
<evidence type="ECO:0000256" key="11">
    <source>
        <dbReference type="ARBA" id="ARBA00023310"/>
    </source>
</evidence>
<keyword evidence="3 14" id="KW-0813">Transport</keyword>
<evidence type="ECO:0000256" key="9">
    <source>
        <dbReference type="ARBA" id="ARBA00023128"/>
    </source>
</evidence>
<evidence type="ECO:0000256" key="10">
    <source>
        <dbReference type="ARBA" id="ARBA00023136"/>
    </source>
</evidence>
<comment type="subcellular location">
    <subcellularLocation>
        <location evidence="1 14">Mitochondrion membrane</location>
        <topology evidence="1 14">Single-pass membrane protein</topology>
    </subcellularLocation>
</comment>
<comment type="function">
    <text evidence="12">Subunit 8, of the mitochondrial membrane ATP synthase complex (F(1)F(0) ATP synthase or Complex V) that produces ATP from ADP in the presence of a proton gradient across the membrane which is generated by electron transport complexes of the respiratory chain. ATP synthase complex consist of a soluble F(1) head domain - the catalytic core - and a membrane F(1) domain - the membrane proton channel. These two domains are linked by a central stalk rotating inside the F(1) region and a stationary peripheral stalk. During catalysis, ATP synthesis in the catalytic domain of F(1) is coupled via a rotary mechanism of the central stalk subunits to proton translocation. In vivo, can only synthesize ATP although its ATP hydrolase activity can be activated artificially in vitro. Part of the complex F(0) domain.</text>
</comment>
<evidence type="ECO:0000256" key="5">
    <source>
        <dbReference type="ARBA" id="ARBA00022692"/>
    </source>
</evidence>
<dbReference type="GO" id="GO:0015986">
    <property type="term" value="P:proton motive force-driven ATP synthesis"/>
    <property type="evidence" value="ECO:0007669"/>
    <property type="project" value="InterPro"/>
</dbReference>
<evidence type="ECO:0000256" key="3">
    <source>
        <dbReference type="ARBA" id="ARBA00022448"/>
    </source>
</evidence>
<dbReference type="GO" id="GO:0015078">
    <property type="term" value="F:proton transmembrane transporter activity"/>
    <property type="evidence" value="ECO:0007669"/>
    <property type="project" value="InterPro"/>
</dbReference>
<reference evidence="17" key="2">
    <citation type="journal article" date="2011" name="Zool. J. Linn. Soc.">
        <title>Evidence from mitochondrial genomics supports the lower Mesozoic of South Asia as the time and place of basal divergence of cypriniform fishes (Actinopterygii: Ostariophysi).</title>
        <authorList>
            <person name="Saitoh K."/>
            <person name="Sado T."/>
            <person name="Doosey M.H."/>
            <person name="Bart H.L.Jr."/>
            <person name="Inoue J.G."/>
            <person name="Nishida M."/>
            <person name="Mayden R.L."/>
            <person name="Miya M."/>
        </authorList>
    </citation>
    <scope>NUCLEOTIDE SEQUENCE</scope>
</reference>
<dbReference type="InterPro" id="IPR050635">
    <property type="entry name" value="ATPase_protein_8"/>
</dbReference>
<proteinExistence type="inferred from homology"/>
<dbReference type="EMBL" id="AB070243">
    <property type="protein sequence ID" value="BAF74013.1"/>
    <property type="molecule type" value="Genomic_DNA"/>
</dbReference>
<evidence type="ECO:0000256" key="4">
    <source>
        <dbReference type="ARBA" id="ARBA00022547"/>
    </source>
</evidence>
<keyword evidence="4 14" id="KW-0138">CF(0)</keyword>
<geneLocation type="mitochondrion" evidence="16"/>
<dbReference type="EMBL" id="AP007280">
    <property type="protein sequence ID" value="BAE79998.1"/>
    <property type="molecule type" value="Genomic_DNA"/>
</dbReference>
<organism evidence="16">
    <name type="scientific">Phractolaemus ansorgii</name>
    <name type="common">hingemouth</name>
    <dbReference type="NCBI Taxonomy" id="169291"/>
    <lineage>
        <taxon>Eukaryota</taxon>
        <taxon>Metazoa</taxon>
        <taxon>Chordata</taxon>
        <taxon>Craniata</taxon>
        <taxon>Vertebrata</taxon>
        <taxon>Euteleostomi</taxon>
        <taxon>Actinopterygii</taxon>
        <taxon>Neopterygii</taxon>
        <taxon>Teleostei</taxon>
        <taxon>Ostariophysi</taxon>
        <taxon>Gonorynchiformes</taxon>
        <taxon>Kneriidae</taxon>
        <taxon>Phractolaeminae</taxon>
        <taxon>Phractolaemus</taxon>
    </lineage>
</organism>
<gene>
    <name evidence="16" type="primary">ATP8</name>
</gene>
<dbReference type="PANTHER" id="PTHR39937">
    <property type="entry name" value="ATP SYNTHASE PROTEIN 8"/>
    <property type="match status" value="1"/>
</dbReference>
<evidence type="ECO:0000256" key="1">
    <source>
        <dbReference type="ARBA" id="ARBA00004304"/>
    </source>
</evidence>
<keyword evidence="9 14" id="KW-0496">Mitochondrion</keyword>
<comment type="similarity">
    <text evidence="2 14">Belongs to the ATPase protein 8 family.</text>
</comment>
<keyword evidence="8 14" id="KW-0406">Ion transport</keyword>